<dbReference type="InterPro" id="IPR001790">
    <property type="entry name" value="Ribosomal_uL10"/>
</dbReference>
<evidence type="ECO:0000256" key="3">
    <source>
        <dbReference type="ARBA" id="ARBA00023274"/>
    </source>
</evidence>
<dbReference type="NCBIfam" id="NF000955">
    <property type="entry name" value="PRK00099.1-1"/>
    <property type="match status" value="1"/>
</dbReference>
<comment type="function">
    <text evidence="5">Forms part of the ribosomal stalk, playing a central role in the interaction of the ribosome with GTP-bound translation factors.</text>
</comment>
<accession>A0A926HRI7</accession>
<keyword evidence="7" id="KW-1185">Reference proteome</keyword>
<dbReference type="Proteomes" id="UP000651482">
    <property type="component" value="Unassembled WGS sequence"/>
</dbReference>
<name>A0A926HRI7_9FIRM</name>
<dbReference type="GO" id="GO:0003735">
    <property type="term" value="F:structural constituent of ribosome"/>
    <property type="evidence" value="ECO:0007669"/>
    <property type="project" value="InterPro"/>
</dbReference>
<evidence type="ECO:0000313" key="7">
    <source>
        <dbReference type="Proteomes" id="UP000651482"/>
    </source>
</evidence>
<dbReference type="Gene3D" id="6.10.250.290">
    <property type="match status" value="1"/>
</dbReference>
<gene>
    <name evidence="5" type="primary">rplJ</name>
    <name evidence="6" type="ORF">IAG03_04550</name>
</gene>
<dbReference type="GO" id="GO:0015934">
    <property type="term" value="C:large ribosomal subunit"/>
    <property type="evidence" value="ECO:0007669"/>
    <property type="project" value="InterPro"/>
</dbReference>
<dbReference type="SUPFAM" id="SSF160369">
    <property type="entry name" value="Ribosomal protein L10-like"/>
    <property type="match status" value="1"/>
</dbReference>
<dbReference type="HAMAP" id="MF_00362">
    <property type="entry name" value="Ribosomal_uL10"/>
    <property type="match status" value="1"/>
</dbReference>
<organism evidence="6 7">
    <name type="scientific">Yeguia hominis</name>
    <dbReference type="NCBI Taxonomy" id="2763662"/>
    <lineage>
        <taxon>Bacteria</taxon>
        <taxon>Bacillati</taxon>
        <taxon>Bacillota</taxon>
        <taxon>Clostridia</taxon>
        <taxon>Eubacteriales</taxon>
        <taxon>Yeguiaceae</taxon>
        <taxon>Yeguia</taxon>
    </lineage>
</organism>
<keyword evidence="3 5" id="KW-0687">Ribonucleoprotein</keyword>
<dbReference type="InterPro" id="IPR047865">
    <property type="entry name" value="Ribosomal_uL10_bac_type"/>
</dbReference>
<evidence type="ECO:0000256" key="1">
    <source>
        <dbReference type="ARBA" id="ARBA00008889"/>
    </source>
</evidence>
<dbReference type="GO" id="GO:0070180">
    <property type="term" value="F:large ribosomal subunit rRNA binding"/>
    <property type="evidence" value="ECO:0007669"/>
    <property type="project" value="UniProtKB-UniRule"/>
</dbReference>
<evidence type="ECO:0000313" key="6">
    <source>
        <dbReference type="EMBL" id="MBC8533283.1"/>
    </source>
</evidence>
<dbReference type="PANTHER" id="PTHR11560">
    <property type="entry name" value="39S RIBOSOMAL PROTEIN L10, MITOCHONDRIAL"/>
    <property type="match status" value="1"/>
</dbReference>
<dbReference type="RefSeq" id="WP_249318629.1">
    <property type="nucleotide sequence ID" value="NZ_JACRSN010000005.1"/>
</dbReference>
<dbReference type="GO" id="GO:0006412">
    <property type="term" value="P:translation"/>
    <property type="evidence" value="ECO:0007669"/>
    <property type="project" value="UniProtKB-UniRule"/>
</dbReference>
<comment type="similarity">
    <text evidence="1 5">Belongs to the universal ribosomal protein uL10 family.</text>
</comment>
<dbReference type="EMBL" id="JACRSN010000005">
    <property type="protein sequence ID" value="MBC8533283.1"/>
    <property type="molecule type" value="Genomic_DNA"/>
</dbReference>
<comment type="caution">
    <text evidence="6">The sequence shown here is derived from an EMBL/GenBank/DDBJ whole genome shotgun (WGS) entry which is preliminary data.</text>
</comment>
<reference evidence="6" key="1">
    <citation type="submission" date="2020-08" db="EMBL/GenBank/DDBJ databases">
        <title>Genome public.</title>
        <authorList>
            <person name="Liu C."/>
            <person name="Sun Q."/>
        </authorList>
    </citation>
    <scope>NUCLEOTIDE SEQUENCE</scope>
    <source>
        <strain evidence="6">NSJ-40</strain>
    </source>
</reference>
<evidence type="ECO:0000256" key="2">
    <source>
        <dbReference type="ARBA" id="ARBA00022980"/>
    </source>
</evidence>
<dbReference type="Pfam" id="PF00466">
    <property type="entry name" value="Ribosomal_L10"/>
    <property type="match status" value="1"/>
</dbReference>
<keyword evidence="5" id="KW-0694">RNA-binding</keyword>
<protein>
    <recommendedName>
        <fullName evidence="4 5">Large ribosomal subunit protein uL10</fullName>
    </recommendedName>
</protein>
<dbReference type="AlphaFoldDB" id="A0A926HRI7"/>
<dbReference type="CDD" id="cd05797">
    <property type="entry name" value="Ribosomal_L10"/>
    <property type="match status" value="1"/>
</dbReference>
<keyword evidence="5" id="KW-0699">rRNA-binding</keyword>
<keyword evidence="2 5" id="KW-0689">Ribosomal protein</keyword>
<dbReference type="InterPro" id="IPR002363">
    <property type="entry name" value="Ribosomal_uL10_CS_bac"/>
</dbReference>
<dbReference type="PROSITE" id="PS01109">
    <property type="entry name" value="RIBOSOMAL_L10"/>
    <property type="match status" value="1"/>
</dbReference>
<sequence length="178" mass="18785">MPSEKILEQKKQYVAALSEELKSACVGVIVNYKGITVADDTKLRRDLRAAGNTYKVVKNTLLGRALKDAGVEGLDSYLEGTTAIAYHDSDYVSAAKVLTKFADTNKTFEVKVGFVDGDIVDVAGVKNLAELPSKEVLVAKALGGLNAPISGFATVLNGTLKGLVVALNAIAEKQAEIA</sequence>
<proteinExistence type="inferred from homology"/>
<evidence type="ECO:0000256" key="5">
    <source>
        <dbReference type="HAMAP-Rule" id="MF_00362"/>
    </source>
</evidence>
<evidence type="ECO:0000256" key="4">
    <source>
        <dbReference type="ARBA" id="ARBA00035202"/>
    </source>
</evidence>
<dbReference type="InterPro" id="IPR022973">
    <property type="entry name" value="Ribosomal_uL10_bac"/>
</dbReference>
<dbReference type="InterPro" id="IPR043141">
    <property type="entry name" value="Ribosomal_uL10-like_sf"/>
</dbReference>
<dbReference type="Gene3D" id="3.30.70.1730">
    <property type="match status" value="1"/>
</dbReference>
<comment type="subunit">
    <text evidence="5">Part of the ribosomal stalk of the 50S ribosomal subunit. The N-terminus interacts with L11 and the large rRNA to form the base of the stalk. The C-terminus forms an elongated spine to which L12 dimers bind in a sequential fashion forming a multimeric L10(L12)X complex.</text>
</comment>